<gene>
    <name evidence="2" type="ORF">GCM10010405_48680</name>
</gene>
<name>A0ABP5XN08_9ACTN</name>
<feature type="chain" id="PRO_5047004748" description="PknH-like extracellular domain-containing protein" evidence="1">
    <location>
        <begin position="27"/>
        <end position="206"/>
    </location>
</feature>
<evidence type="ECO:0000313" key="2">
    <source>
        <dbReference type="EMBL" id="GAA2458712.1"/>
    </source>
</evidence>
<keyword evidence="1" id="KW-0732">Signal</keyword>
<sequence length="206" mass="22046">MNTSTRIGRAGAIGLTALAVAAGALAATATAAAASDSPAFLAPEELPPHPSSAWYAGEVTGGVPDPLPFCYGEALPGATSRYRAFWTEYDTSARQVTVVERDEARAKDLAALLNDAIRRCAERTEQQDPEVTAEFRSYGRLRVEDGARVYGVHTAHSWGASDIHLFSVGRDGRTVTVVDWGQMGTFRHAQVADFTRTTVTAVAKLY</sequence>
<organism evidence="2 3">
    <name type="scientific">Streptomyces macrosporus</name>
    <dbReference type="NCBI Taxonomy" id="44032"/>
    <lineage>
        <taxon>Bacteria</taxon>
        <taxon>Bacillati</taxon>
        <taxon>Actinomycetota</taxon>
        <taxon>Actinomycetes</taxon>
        <taxon>Kitasatosporales</taxon>
        <taxon>Streptomycetaceae</taxon>
        <taxon>Streptomyces</taxon>
    </lineage>
</organism>
<dbReference type="Proteomes" id="UP001501638">
    <property type="component" value="Unassembled WGS sequence"/>
</dbReference>
<evidence type="ECO:0000256" key="1">
    <source>
        <dbReference type="SAM" id="SignalP"/>
    </source>
</evidence>
<dbReference type="RefSeq" id="WP_344327183.1">
    <property type="nucleotide sequence ID" value="NZ_BAAASZ010000033.1"/>
</dbReference>
<keyword evidence="3" id="KW-1185">Reference proteome</keyword>
<reference evidence="3" key="1">
    <citation type="journal article" date="2019" name="Int. J. Syst. Evol. Microbiol.">
        <title>The Global Catalogue of Microorganisms (GCM) 10K type strain sequencing project: providing services to taxonomists for standard genome sequencing and annotation.</title>
        <authorList>
            <consortium name="The Broad Institute Genomics Platform"/>
            <consortium name="The Broad Institute Genome Sequencing Center for Infectious Disease"/>
            <person name="Wu L."/>
            <person name="Ma J."/>
        </authorList>
    </citation>
    <scope>NUCLEOTIDE SEQUENCE [LARGE SCALE GENOMIC DNA]</scope>
    <source>
        <strain evidence="3">JCM 6305</strain>
    </source>
</reference>
<dbReference type="InterPro" id="IPR006311">
    <property type="entry name" value="TAT_signal"/>
</dbReference>
<evidence type="ECO:0000313" key="3">
    <source>
        <dbReference type="Proteomes" id="UP001501638"/>
    </source>
</evidence>
<evidence type="ECO:0008006" key="4">
    <source>
        <dbReference type="Google" id="ProtNLM"/>
    </source>
</evidence>
<accession>A0ABP5XN08</accession>
<feature type="signal peptide" evidence="1">
    <location>
        <begin position="1"/>
        <end position="26"/>
    </location>
</feature>
<dbReference type="EMBL" id="BAAASZ010000033">
    <property type="protein sequence ID" value="GAA2458712.1"/>
    <property type="molecule type" value="Genomic_DNA"/>
</dbReference>
<dbReference type="PROSITE" id="PS51318">
    <property type="entry name" value="TAT"/>
    <property type="match status" value="1"/>
</dbReference>
<protein>
    <recommendedName>
        <fullName evidence="4">PknH-like extracellular domain-containing protein</fullName>
    </recommendedName>
</protein>
<comment type="caution">
    <text evidence="2">The sequence shown here is derived from an EMBL/GenBank/DDBJ whole genome shotgun (WGS) entry which is preliminary data.</text>
</comment>
<proteinExistence type="predicted"/>